<reference evidence="1" key="2">
    <citation type="submission" date="2016-06" db="EMBL/GenBank/DDBJ databases">
        <title>The genome of a short-lived fish provides insights into sex chromosome evolution and the genetic control of aging.</title>
        <authorList>
            <person name="Reichwald K."/>
            <person name="Felder M."/>
            <person name="Petzold A."/>
            <person name="Koch P."/>
            <person name="Groth M."/>
            <person name="Platzer M."/>
        </authorList>
    </citation>
    <scope>NUCLEOTIDE SEQUENCE</scope>
    <source>
        <tissue evidence="1">Brain</tissue>
    </source>
</reference>
<feature type="non-terminal residue" evidence="1">
    <location>
        <position position="1"/>
    </location>
</feature>
<dbReference type="AlphaFoldDB" id="A0A1A8G3Y7"/>
<organism evidence="1">
    <name type="scientific">Nothobranchius korthausae</name>
    <dbReference type="NCBI Taxonomy" id="1143690"/>
    <lineage>
        <taxon>Eukaryota</taxon>
        <taxon>Metazoa</taxon>
        <taxon>Chordata</taxon>
        <taxon>Craniata</taxon>
        <taxon>Vertebrata</taxon>
        <taxon>Euteleostomi</taxon>
        <taxon>Actinopterygii</taxon>
        <taxon>Neopterygii</taxon>
        <taxon>Teleostei</taxon>
        <taxon>Neoteleostei</taxon>
        <taxon>Acanthomorphata</taxon>
        <taxon>Ovalentaria</taxon>
        <taxon>Atherinomorphae</taxon>
        <taxon>Cyprinodontiformes</taxon>
        <taxon>Nothobranchiidae</taxon>
        <taxon>Nothobranchius</taxon>
    </lineage>
</organism>
<sequence>PAARAPPPPRGPCLNDDLHKVRLEIFASQVCKLVKFQMEMCNKLRTAYFSVLDWDEIVLVGDPNAAVLFRFRTFNKG</sequence>
<gene>
    <name evidence="1" type="primary">Nfu_g_1_015475</name>
</gene>
<evidence type="ECO:0000313" key="1">
    <source>
        <dbReference type="EMBL" id="SBQ65813.1"/>
    </source>
</evidence>
<proteinExistence type="predicted"/>
<accession>A0A1A8G3Y7</accession>
<name>A0A1A8G3Y7_9TELE</name>
<dbReference type="EMBL" id="HAEB01019286">
    <property type="protein sequence ID" value="SBQ65813.1"/>
    <property type="molecule type" value="Transcribed_RNA"/>
</dbReference>
<reference evidence="1" key="1">
    <citation type="submission" date="2016-05" db="EMBL/GenBank/DDBJ databases">
        <authorList>
            <person name="Lavstsen T."/>
            <person name="Jespersen J.S."/>
        </authorList>
    </citation>
    <scope>NUCLEOTIDE SEQUENCE</scope>
    <source>
        <tissue evidence="1">Brain</tissue>
    </source>
</reference>
<protein>
    <submittedName>
        <fullName evidence="1">Uncharacterized protein</fullName>
    </submittedName>
</protein>
<feature type="non-terminal residue" evidence="1">
    <location>
        <position position="77"/>
    </location>
</feature>